<evidence type="ECO:0000256" key="4">
    <source>
        <dbReference type="ARBA" id="ARBA00022637"/>
    </source>
</evidence>
<evidence type="ECO:0000256" key="5">
    <source>
        <dbReference type="PROSITE-ProRule" id="PRU00047"/>
    </source>
</evidence>
<keyword evidence="5" id="KW-0863">Zinc-finger</keyword>
<name>A0A7N9CHF7_MACFA</name>
<dbReference type="Pfam" id="PF19317">
    <property type="entry name" value="Gag_p24_C"/>
    <property type="match status" value="1"/>
</dbReference>
<keyword evidence="3" id="KW-0945">Host-virus interaction</keyword>
<evidence type="ECO:0000256" key="3">
    <source>
        <dbReference type="ARBA" id="ARBA00022581"/>
    </source>
</evidence>
<keyword evidence="5" id="KW-0862">Zinc</keyword>
<keyword evidence="4" id="KW-1198">Viral budding</keyword>
<proteinExistence type="predicted"/>
<keyword evidence="8" id="KW-1185">Reference proteome</keyword>
<dbReference type="InterPro" id="IPR036875">
    <property type="entry name" value="Znf_CCHC_sf"/>
</dbReference>
<feature type="domain" description="CCHC-type" evidence="6">
    <location>
        <begin position="121"/>
        <end position="134"/>
    </location>
</feature>
<sequence length="364" mass="40649">MELRDAKRATILEEGVTVQSFLHIVQGSQELYAQFLTRLQEAVKRQTPHATAAEMLTLTLAFENANADCKLAPAKNLGNFLRVCQDVGPDLHRSAMLAEAMADLVVDKSQRSRGLSPKAGKCYNCGKTGHFKKESHQFSGQKGPYNAVSPSVEKNSRTLIYFYLPNKTQRAGRARWLKPVIPALWEARTGGSQGQEIETILANTVKPHLYYKKKKKTSRTRWRAPVVPATWEAEAGEWRKTREAELAVSRDQPLHSSLGDRARLRLKKKKKNAKGSKAQGPCSLEARRPLTPSSKYTLLPLSLFPHSSSFVQYNRDPGQSPLPTTFGIPWLVDPWLDSLPLSSCGFLPSCPFTQSSLCIFLLFI</sequence>
<keyword evidence="5" id="KW-0479">Metal-binding</keyword>
<dbReference type="GO" id="GO:0008270">
    <property type="term" value="F:zinc ion binding"/>
    <property type="evidence" value="ECO:0007669"/>
    <property type="project" value="UniProtKB-KW"/>
</dbReference>
<evidence type="ECO:0000256" key="2">
    <source>
        <dbReference type="ARBA" id="ARBA00022462"/>
    </source>
</evidence>
<accession>A0A7N9CHF7</accession>
<dbReference type="Proteomes" id="UP000233100">
    <property type="component" value="Chromosome 19"/>
</dbReference>
<dbReference type="GO" id="GO:0039702">
    <property type="term" value="P:viral budding via host ESCRT complex"/>
    <property type="evidence" value="ECO:0007669"/>
    <property type="project" value="UniProtKB-KW"/>
</dbReference>
<reference evidence="7" key="2">
    <citation type="submission" date="2025-08" db="UniProtKB">
        <authorList>
            <consortium name="Ensembl"/>
        </authorList>
    </citation>
    <scope>IDENTIFICATION</scope>
</reference>
<reference evidence="7" key="3">
    <citation type="submission" date="2025-09" db="UniProtKB">
        <authorList>
            <consortium name="Ensembl"/>
        </authorList>
    </citation>
    <scope>IDENTIFICATION</scope>
</reference>
<dbReference type="InterPro" id="IPR001878">
    <property type="entry name" value="Znf_CCHC"/>
</dbReference>
<dbReference type="InterPro" id="IPR008916">
    <property type="entry name" value="Retrov_capsid_C"/>
</dbReference>
<dbReference type="PANTHER" id="PTHR40389:SF4">
    <property type="match status" value="1"/>
</dbReference>
<dbReference type="GO" id="GO:0003676">
    <property type="term" value="F:nucleic acid binding"/>
    <property type="evidence" value="ECO:0007669"/>
    <property type="project" value="InterPro"/>
</dbReference>
<dbReference type="InterPro" id="IPR050195">
    <property type="entry name" value="Primate_lentivir_Gag_pol-like"/>
</dbReference>
<dbReference type="PANTHER" id="PTHR40389">
    <property type="entry name" value="ENDOGENOUS RETROVIRUS GROUP K MEMBER 24 GAG POLYPROTEIN-RELATED"/>
    <property type="match status" value="1"/>
</dbReference>
<evidence type="ECO:0000313" key="7">
    <source>
        <dbReference type="Ensembl" id="ENSMFAP00000050470.1"/>
    </source>
</evidence>
<dbReference type="Gene3D" id="1.10.1200.30">
    <property type="match status" value="1"/>
</dbReference>
<evidence type="ECO:0000256" key="1">
    <source>
        <dbReference type="ARBA" id="ARBA00019628"/>
    </source>
</evidence>
<evidence type="ECO:0000259" key="6">
    <source>
        <dbReference type="PROSITE" id="PS50158"/>
    </source>
</evidence>
<organism evidence="7 8">
    <name type="scientific">Macaca fascicularis</name>
    <name type="common">Crab-eating macaque</name>
    <name type="synonym">Cynomolgus monkey</name>
    <dbReference type="NCBI Taxonomy" id="9541"/>
    <lineage>
        <taxon>Eukaryota</taxon>
        <taxon>Metazoa</taxon>
        <taxon>Chordata</taxon>
        <taxon>Craniata</taxon>
        <taxon>Vertebrata</taxon>
        <taxon>Euteleostomi</taxon>
        <taxon>Mammalia</taxon>
        <taxon>Eutheria</taxon>
        <taxon>Euarchontoglires</taxon>
        <taxon>Primates</taxon>
        <taxon>Haplorrhini</taxon>
        <taxon>Catarrhini</taxon>
        <taxon>Cercopithecidae</taxon>
        <taxon>Cercopithecinae</taxon>
        <taxon>Macaca</taxon>
    </lineage>
</organism>
<dbReference type="GeneTree" id="ENSGT01150000288010"/>
<evidence type="ECO:0000313" key="8">
    <source>
        <dbReference type="Proteomes" id="UP000233100"/>
    </source>
</evidence>
<keyword evidence="4" id="KW-1188">Viral release from host cell</keyword>
<dbReference type="SUPFAM" id="SSF47353">
    <property type="entry name" value="Retrovirus capsid dimerization domain-like"/>
    <property type="match status" value="1"/>
</dbReference>
<dbReference type="SUPFAM" id="SSF57756">
    <property type="entry name" value="Retrovirus zinc finger-like domains"/>
    <property type="match status" value="1"/>
</dbReference>
<protein>
    <recommendedName>
        <fullName evidence="1">Gag polyprotein</fullName>
    </recommendedName>
</protein>
<dbReference type="AlphaFoldDB" id="A0A7N9CHF7"/>
<dbReference type="PROSITE" id="PS50158">
    <property type="entry name" value="ZF_CCHC"/>
    <property type="match status" value="1"/>
</dbReference>
<keyword evidence="2" id="KW-1187">Viral budding via the host ESCRT complexes</keyword>
<dbReference type="InterPro" id="IPR045345">
    <property type="entry name" value="Gag_p24_C"/>
</dbReference>
<dbReference type="Pfam" id="PF00098">
    <property type="entry name" value="zf-CCHC"/>
    <property type="match status" value="1"/>
</dbReference>
<dbReference type="Ensembl" id="ENSMFAT00000093004.1">
    <property type="protein sequence ID" value="ENSMFAP00000050470.1"/>
    <property type="gene ID" value="ENSMFAG00000054103.1"/>
</dbReference>
<reference evidence="7 8" key="1">
    <citation type="submission" date="2013-03" db="EMBL/GenBank/DDBJ databases">
        <authorList>
            <person name="Warren W."/>
            <person name="Wilson R.K."/>
        </authorList>
    </citation>
    <scope>NUCLEOTIDE SEQUENCE</scope>
</reference>